<dbReference type="Pfam" id="PF14183">
    <property type="entry name" value="YwpF"/>
    <property type="match status" value="1"/>
</dbReference>
<dbReference type="STRING" id="1664069.BGLY_4277"/>
<reference evidence="1" key="2">
    <citation type="submission" date="2015-10" db="EMBL/GenBank/DDBJ databases">
        <authorList>
            <person name="Gilbert D.G."/>
        </authorList>
    </citation>
    <scope>NUCLEOTIDE SEQUENCE</scope>
    <source>
        <strain evidence="1">GO-13</strain>
    </source>
</reference>
<evidence type="ECO:0000313" key="1">
    <source>
        <dbReference type="EMBL" id="KRT90317.1"/>
    </source>
</evidence>
<accession>A0A0J6EJM2</accession>
<dbReference type="AlphaFoldDB" id="A0A0J6EJM2"/>
<reference evidence="2 4" key="3">
    <citation type="submission" date="2023-03" db="EMBL/GenBank/DDBJ databases">
        <title>Agriculturally important microbes genome sequencing.</title>
        <authorList>
            <person name="Dunlap C."/>
        </authorList>
    </citation>
    <scope>NUCLEOTIDE SEQUENCE [LARGE SCALE GENOMIC DNA]</scope>
    <source>
        <strain evidence="2 4">CBP-3203</strain>
    </source>
</reference>
<protein>
    <submittedName>
        <fullName evidence="2">YwpF-like family protein</fullName>
    </submittedName>
</protein>
<gene>
    <name evidence="1" type="ORF">AB447_206985</name>
    <name evidence="2" type="ORF">P8828_03975</name>
</gene>
<dbReference type="EMBL" id="JARRTL010000006">
    <property type="protein sequence ID" value="MEC0484012.1"/>
    <property type="molecule type" value="Genomic_DNA"/>
</dbReference>
<comment type="caution">
    <text evidence="1">The sequence shown here is derived from an EMBL/GenBank/DDBJ whole genome shotgun (WGS) entry which is preliminary data.</text>
</comment>
<organism evidence="1 3">
    <name type="scientific">Bacillus glycinifermentans</name>
    <dbReference type="NCBI Taxonomy" id="1664069"/>
    <lineage>
        <taxon>Bacteria</taxon>
        <taxon>Bacillati</taxon>
        <taxon>Bacillota</taxon>
        <taxon>Bacilli</taxon>
        <taxon>Bacillales</taxon>
        <taxon>Bacillaceae</taxon>
        <taxon>Bacillus</taxon>
    </lineage>
</organism>
<name>A0A0J6EJM2_9BACI</name>
<dbReference type="PATRIC" id="fig|1664069.3.peg.4400"/>
<reference evidence="1 3" key="1">
    <citation type="journal article" date="2015" name="Int. J. Syst. Evol. Microbiol.">
        <title>Bacillus glycinifermentans sp. nov., isolated from fermented soybean paste.</title>
        <authorList>
            <person name="Kim S.J."/>
            <person name="Dunlap C.A."/>
            <person name="Kwon S.W."/>
            <person name="Rooney A.P."/>
        </authorList>
    </citation>
    <scope>NUCLEOTIDE SEQUENCE [LARGE SCALE GENOMIC DNA]</scope>
    <source>
        <strain evidence="1 3">GO-13</strain>
    </source>
</reference>
<sequence>MKTFRLIDLKIVRQDDSAKRLEEFPLIDGLIINKEDGENHWMVEGLVSKEYRYFFEYLLQEGKEVKAFVTITKKSNRPAQLLAKVKNITVLGEHVSVLMNGKMVSSKLRKDSDKILEGLIKEGYTGDQLLEAFKQNI</sequence>
<dbReference type="EMBL" id="LECW02000045">
    <property type="protein sequence ID" value="KRT90317.1"/>
    <property type="molecule type" value="Genomic_DNA"/>
</dbReference>
<dbReference type="OrthoDB" id="2427395at2"/>
<evidence type="ECO:0000313" key="2">
    <source>
        <dbReference type="EMBL" id="MEC0484012.1"/>
    </source>
</evidence>
<dbReference type="Proteomes" id="UP000036168">
    <property type="component" value="Unassembled WGS sequence"/>
</dbReference>
<evidence type="ECO:0000313" key="4">
    <source>
        <dbReference type="Proteomes" id="UP001341297"/>
    </source>
</evidence>
<dbReference type="InterPro" id="IPR025573">
    <property type="entry name" value="YwpF"/>
</dbReference>
<accession>A0A0J6EPM5</accession>
<dbReference type="Proteomes" id="UP001341297">
    <property type="component" value="Unassembled WGS sequence"/>
</dbReference>
<keyword evidence="4" id="KW-1185">Reference proteome</keyword>
<proteinExistence type="predicted"/>
<evidence type="ECO:0000313" key="3">
    <source>
        <dbReference type="Proteomes" id="UP000036168"/>
    </source>
</evidence>
<dbReference type="RefSeq" id="WP_048354077.1">
    <property type="nucleotide sequence ID" value="NZ_CP023481.1"/>
</dbReference>